<organism evidence="1 2">
    <name type="scientific">Candidatus Methanofishera endochildressiae</name>
    <dbReference type="NCBI Taxonomy" id="2738884"/>
    <lineage>
        <taxon>Bacteria</taxon>
        <taxon>Pseudomonadati</taxon>
        <taxon>Pseudomonadota</taxon>
        <taxon>Gammaproteobacteria</taxon>
        <taxon>Candidatus Methanofishera</taxon>
    </lineage>
</organism>
<evidence type="ECO:0000313" key="2">
    <source>
        <dbReference type="Proteomes" id="UP000537890"/>
    </source>
</evidence>
<name>A0A7Z0MMD3_9GAMM</name>
<dbReference type="Proteomes" id="UP000537890">
    <property type="component" value="Unassembled WGS sequence"/>
</dbReference>
<proteinExistence type="predicted"/>
<comment type="caution">
    <text evidence="1">The sequence shown here is derived from an EMBL/GenBank/DDBJ whole genome shotgun (WGS) entry which is preliminary data.</text>
</comment>
<gene>
    <name evidence="1" type="ORF">H0A75_00200</name>
</gene>
<reference evidence="1 2" key="1">
    <citation type="submission" date="2020-05" db="EMBL/GenBank/DDBJ databases">
        <title>Horizontal transmission and recombination maintain forever young bacterial symbiont genomes.</title>
        <authorList>
            <person name="Russell S.L."/>
            <person name="Pepper-Tunick E."/>
            <person name="Svedberg J."/>
            <person name="Byrne A."/>
            <person name="Ruelas Castillo J."/>
            <person name="Vollmers C."/>
            <person name="Beinart R.A."/>
            <person name="Corbett-Detig R."/>
        </authorList>
    </citation>
    <scope>NUCLEOTIDE SEQUENCE [LARGE SCALE GENOMIC DNA]</scope>
    <source>
        <strain evidence="1">4727-3</strain>
    </source>
</reference>
<sequence>MRKNGISLESMVIMRSIPTYAETYKNQMNLNFTNAGTKIEKIKPMKTLKLRLMRATITG</sequence>
<evidence type="ECO:0000313" key="1">
    <source>
        <dbReference type="EMBL" id="NYT46364.1"/>
    </source>
</evidence>
<dbReference type="AlphaFoldDB" id="A0A7Z0MMD3"/>
<dbReference type="EMBL" id="JACCHS010000001">
    <property type="protein sequence ID" value="NYT46364.1"/>
    <property type="molecule type" value="Genomic_DNA"/>
</dbReference>
<accession>A0A7Z0MMD3</accession>
<protein>
    <submittedName>
        <fullName evidence="1">Uncharacterized protein</fullName>
    </submittedName>
</protein>